<evidence type="ECO:0000313" key="3">
    <source>
        <dbReference type="Proteomes" id="UP001235064"/>
    </source>
</evidence>
<evidence type="ECO:0000259" key="1">
    <source>
        <dbReference type="PROSITE" id="PS51186"/>
    </source>
</evidence>
<protein>
    <submittedName>
        <fullName evidence="2">GNAT family N-acetyltransferase</fullName>
    </submittedName>
</protein>
<sequence>MIASLELPASIAPDLLLRNAEPGDLDAIIELLSDDPISRARGDRASGEDRADYARGLDEITRDPNNTVILAIGKNAGGEEEEIRGMLQLTVIPGLARRGSRRLLIEAVRVRTAQRSQGTGTAMMRWVIDTAAPATNSRLIQLTSDSQRADAHRFYARLGFTDSHIGFKLTV</sequence>
<organism evidence="2 3">
    <name type="scientific">Microbacterium candidum</name>
    <dbReference type="NCBI Taxonomy" id="3041922"/>
    <lineage>
        <taxon>Bacteria</taxon>
        <taxon>Bacillati</taxon>
        <taxon>Actinomycetota</taxon>
        <taxon>Actinomycetes</taxon>
        <taxon>Micrococcales</taxon>
        <taxon>Microbacteriaceae</taxon>
        <taxon>Microbacterium</taxon>
    </lineage>
</organism>
<proteinExistence type="predicted"/>
<feature type="domain" description="N-acetyltransferase" evidence="1">
    <location>
        <begin position="15"/>
        <end position="171"/>
    </location>
</feature>
<dbReference type="InterPro" id="IPR000182">
    <property type="entry name" value="GNAT_dom"/>
</dbReference>
<dbReference type="Pfam" id="PF00583">
    <property type="entry name" value="Acetyltransf_1"/>
    <property type="match status" value="1"/>
</dbReference>
<comment type="caution">
    <text evidence="2">The sequence shown here is derived from an EMBL/GenBank/DDBJ whole genome shotgun (WGS) entry which is preliminary data.</text>
</comment>
<gene>
    <name evidence="2" type="ORF">QSV35_08575</name>
</gene>
<name>A0ABT7MY67_9MICO</name>
<dbReference type="EMBL" id="JASXSZ010000002">
    <property type="protein sequence ID" value="MDL9979388.1"/>
    <property type="molecule type" value="Genomic_DNA"/>
</dbReference>
<dbReference type="InterPro" id="IPR016181">
    <property type="entry name" value="Acyl_CoA_acyltransferase"/>
</dbReference>
<evidence type="ECO:0000313" key="2">
    <source>
        <dbReference type="EMBL" id="MDL9979388.1"/>
    </source>
</evidence>
<dbReference type="Proteomes" id="UP001235064">
    <property type="component" value="Unassembled WGS sequence"/>
</dbReference>
<reference evidence="2 3" key="1">
    <citation type="submission" date="2023-06" db="EMBL/GenBank/DDBJ databases">
        <title>Microbacterium sp. nov., isolated from a waste landfill.</title>
        <authorList>
            <person name="Wen W."/>
        </authorList>
    </citation>
    <scope>NUCLEOTIDE SEQUENCE [LARGE SCALE GENOMIC DNA]</scope>
    <source>
        <strain evidence="2 3">ASV49</strain>
    </source>
</reference>
<accession>A0ABT7MY67</accession>
<dbReference type="SUPFAM" id="SSF55729">
    <property type="entry name" value="Acyl-CoA N-acyltransferases (Nat)"/>
    <property type="match status" value="1"/>
</dbReference>
<keyword evidence="3" id="KW-1185">Reference proteome</keyword>
<dbReference type="PROSITE" id="PS51186">
    <property type="entry name" value="GNAT"/>
    <property type="match status" value="1"/>
</dbReference>
<dbReference type="RefSeq" id="WP_286288256.1">
    <property type="nucleotide sequence ID" value="NZ_JASXSZ010000002.1"/>
</dbReference>
<dbReference type="Gene3D" id="3.40.630.30">
    <property type="match status" value="1"/>
</dbReference>